<organism evidence="2 3">
    <name type="scientific">Neoroseomonas lacus</name>
    <dbReference type="NCBI Taxonomy" id="287609"/>
    <lineage>
        <taxon>Bacteria</taxon>
        <taxon>Pseudomonadati</taxon>
        <taxon>Pseudomonadota</taxon>
        <taxon>Alphaproteobacteria</taxon>
        <taxon>Acetobacterales</taxon>
        <taxon>Acetobacteraceae</taxon>
        <taxon>Neoroseomonas</taxon>
    </lineage>
</organism>
<evidence type="ECO:0000313" key="2">
    <source>
        <dbReference type="EMBL" id="GGI97640.1"/>
    </source>
</evidence>
<comment type="caution">
    <text evidence="2">The sequence shown here is derived from an EMBL/GenBank/DDBJ whole genome shotgun (WGS) entry which is preliminary data.</text>
</comment>
<evidence type="ECO:0000256" key="1">
    <source>
        <dbReference type="SAM" id="MobiDB-lite"/>
    </source>
</evidence>
<dbReference type="Proteomes" id="UP000661507">
    <property type="component" value="Unassembled WGS sequence"/>
</dbReference>
<accession>A0A917K3H1</accession>
<keyword evidence="3" id="KW-1185">Reference proteome</keyword>
<reference evidence="2" key="1">
    <citation type="journal article" date="2014" name="Int. J. Syst. Evol. Microbiol.">
        <title>Complete genome sequence of Corynebacterium casei LMG S-19264T (=DSM 44701T), isolated from a smear-ripened cheese.</title>
        <authorList>
            <consortium name="US DOE Joint Genome Institute (JGI-PGF)"/>
            <person name="Walter F."/>
            <person name="Albersmeier A."/>
            <person name="Kalinowski J."/>
            <person name="Ruckert C."/>
        </authorList>
    </citation>
    <scope>NUCLEOTIDE SEQUENCE</scope>
    <source>
        <strain evidence="2">CGMCC 1.3617</strain>
    </source>
</reference>
<reference evidence="2" key="2">
    <citation type="submission" date="2020-09" db="EMBL/GenBank/DDBJ databases">
        <authorList>
            <person name="Sun Q."/>
            <person name="Zhou Y."/>
        </authorList>
    </citation>
    <scope>NUCLEOTIDE SEQUENCE</scope>
    <source>
        <strain evidence="2">CGMCC 1.3617</strain>
    </source>
</reference>
<sequence>MQHPQHLAVIEPRRHGDVARMPPGVVPHGAGEGPAAILMHRQGEDAWVIVEGVLDAIAMMGVDVEIKDARQPQAEPFEQPKHGVINEAEPARPIGPAVMGAATRHMDHAALAGQPGGEHRAAGAGGGAAEHLAIDRVAIGAEAEALALLGADRQGRLGPLQRREIRRRVEPGEVIEARNRAVAVLRLGQPAERADQVERHRHARDRQRVLGPEAGATVDLGTDQDGKHARRAGMGPPPLRRKPPSPAPINATPQPGRALTIDRSARRG</sequence>
<dbReference type="EMBL" id="BMKW01000001">
    <property type="protein sequence ID" value="GGI97640.1"/>
    <property type="molecule type" value="Genomic_DNA"/>
</dbReference>
<dbReference type="AlphaFoldDB" id="A0A917K3H1"/>
<evidence type="ECO:0000313" key="3">
    <source>
        <dbReference type="Proteomes" id="UP000661507"/>
    </source>
</evidence>
<proteinExistence type="predicted"/>
<protein>
    <submittedName>
        <fullName evidence="2">Uncharacterized protein</fullName>
    </submittedName>
</protein>
<feature type="region of interest" description="Disordered" evidence="1">
    <location>
        <begin position="192"/>
        <end position="268"/>
    </location>
</feature>
<name>A0A917K3H1_9PROT</name>
<gene>
    <name evidence="2" type="ORF">GCM10011320_00390</name>
</gene>